<evidence type="ECO:0000313" key="3">
    <source>
        <dbReference type="EMBL" id="GAA4883722.1"/>
    </source>
</evidence>
<protein>
    <recommendedName>
        <fullName evidence="5">MetA-pathway of phenol degradation</fullName>
    </recommendedName>
</protein>
<dbReference type="Proteomes" id="UP001499988">
    <property type="component" value="Unassembled WGS sequence"/>
</dbReference>
<evidence type="ECO:0000313" key="4">
    <source>
        <dbReference type="Proteomes" id="UP001499988"/>
    </source>
</evidence>
<feature type="signal peptide" evidence="2">
    <location>
        <begin position="1"/>
        <end position="24"/>
    </location>
</feature>
<sequence>MSRKFHHSLLFSLVLAVTSLPCHAGKLGDFEKSIGKQSDSPSKPDDSRSSKTSCDEDSLSLILSCLAAELVFEIATELLITGGHYSFQRISNTDTTESSVHYRRPGEAVIPFIRWDLDSTRVASNLDSSDHRIEAGYGTLAMGYSQRRFRETEPDDTLEIRQLYGLYRMSLGPYVEFDLGMGSQQVKGQQHQSHFFATTPLLIHTSERFGFEFRPAWGGGIQSYDISLLVKSSYGSLKLGYKALSTRSESLNGPYLGFALHY</sequence>
<feature type="chain" id="PRO_5047008184" description="MetA-pathway of phenol degradation" evidence="2">
    <location>
        <begin position="25"/>
        <end position="262"/>
    </location>
</feature>
<reference evidence="4" key="1">
    <citation type="journal article" date="2019" name="Int. J. Syst. Evol. Microbiol.">
        <title>The Global Catalogue of Microorganisms (GCM) 10K type strain sequencing project: providing services to taxonomists for standard genome sequencing and annotation.</title>
        <authorList>
            <consortium name="The Broad Institute Genomics Platform"/>
            <consortium name="The Broad Institute Genome Sequencing Center for Infectious Disease"/>
            <person name="Wu L."/>
            <person name="Ma J."/>
        </authorList>
    </citation>
    <scope>NUCLEOTIDE SEQUENCE [LARGE SCALE GENOMIC DNA]</scope>
    <source>
        <strain evidence="4">JCM 18401</strain>
    </source>
</reference>
<feature type="region of interest" description="Disordered" evidence="1">
    <location>
        <begin position="33"/>
        <end position="54"/>
    </location>
</feature>
<keyword evidence="4" id="KW-1185">Reference proteome</keyword>
<keyword evidence="2" id="KW-0732">Signal</keyword>
<accession>A0ABP9ENL9</accession>
<gene>
    <name evidence="3" type="ORF">GCM10023333_17470</name>
</gene>
<evidence type="ECO:0000256" key="2">
    <source>
        <dbReference type="SAM" id="SignalP"/>
    </source>
</evidence>
<dbReference type="EMBL" id="BAABJZ010000024">
    <property type="protein sequence ID" value="GAA4883722.1"/>
    <property type="molecule type" value="Genomic_DNA"/>
</dbReference>
<evidence type="ECO:0000256" key="1">
    <source>
        <dbReference type="SAM" id="MobiDB-lite"/>
    </source>
</evidence>
<evidence type="ECO:0008006" key="5">
    <source>
        <dbReference type="Google" id="ProtNLM"/>
    </source>
</evidence>
<name>A0ABP9ENL9_9GAMM</name>
<proteinExistence type="predicted"/>
<comment type="caution">
    <text evidence="3">The sequence shown here is derived from an EMBL/GenBank/DDBJ whole genome shotgun (WGS) entry which is preliminary data.</text>
</comment>
<organism evidence="3 4">
    <name type="scientific">Ferrimonas pelagia</name>
    <dbReference type="NCBI Taxonomy" id="1177826"/>
    <lineage>
        <taxon>Bacteria</taxon>
        <taxon>Pseudomonadati</taxon>
        <taxon>Pseudomonadota</taxon>
        <taxon>Gammaproteobacteria</taxon>
        <taxon>Alteromonadales</taxon>
        <taxon>Ferrimonadaceae</taxon>
        <taxon>Ferrimonas</taxon>
    </lineage>
</organism>